<reference evidence="1" key="1">
    <citation type="submission" date="2024-02" db="EMBL/GenBank/DDBJ databases">
        <title>Metagenome Assembled Genome of Zalaria obscura JY119.</title>
        <authorList>
            <person name="Vighnesh L."/>
            <person name="Jagadeeshwari U."/>
            <person name="Venkata Ramana C."/>
            <person name="Sasikala C."/>
        </authorList>
    </citation>
    <scope>NUCLEOTIDE SEQUENCE</scope>
    <source>
        <strain evidence="1">JY119</strain>
    </source>
</reference>
<gene>
    <name evidence="1" type="ORF">M8818_001143</name>
</gene>
<evidence type="ECO:0000313" key="2">
    <source>
        <dbReference type="Proteomes" id="UP001320706"/>
    </source>
</evidence>
<proteinExistence type="predicted"/>
<name>A0ACC3SKC1_9PEZI</name>
<dbReference type="EMBL" id="JAMKPW020000005">
    <property type="protein sequence ID" value="KAK8217387.1"/>
    <property type="molecule type" value="Genomic_DNA"/>
</dbReference>
<evidence type="ECO:0000313" key="1">
    <source>
        <dbReference type="EMBL" id="KAK8217387.1"/>
    </source>
</evidence>
<protein>
    <submittedName>
        <fullName evidence="1">Uncharacterized protein</fullName>
    </submittedName>
</protein>
<comment type="caution">
    <text evidence="1">The sequence shown here is derived from an EMBL/GenBank/DDBJ whole genome shotgun (WGS) entry which is preliminary data.</text>
</comment>
<sequence length="292" mass="33560">MFSYDYYDQLALQQKKAWITRDKTKPHLILDANGRPAKYDIVVMTYEQLRRLDQSDPSIYWGILGRITCDEFHNCRRGLTTNQGKILRAFNAPIFHGYSGTLVYNNLADIRGYLDIIAKPSWGSDVDRNSIPVNATDQARASRYARCPTVGDTPEARFEKAEDQDHYFGHFPNPYAAYHPDNRNNDRCLVPKAFQYHINSHIKEGEDVSRKVMHHMDAIGETLTLGRNMQSTYRDEEGGEPQCCDGLRIMSTVHFNLRFTEEDLEAYKHYEKECGSEADIELATSDKASKTD</sequence>
<dbReference type="Proteomes" id="UP001320706">
    <property type="component" value="Unassembled WGS sequence"/>
</dbReference>
<accession>A0ACC3SKC1</accession>
<keyword evidence="2" id="KW-1185">Reference proteome</keyword>
<organism evidence="1 2">
    <name type="scientific">Zalaria obscura</name>
    <dbReference type="NCBI Taxonomy" id="2024903"/>
    <lineage>
        <taxon>Eukaryota</taxon>
        <taxon>Fungi</taxon>
        <taxon>Dikarya</taxon>
        <taxon>Ascomycota</taxon>
        <taxon>Pezizomycotina</taxon>
        <taxon>Dothideomycetes</taxon>
        <taxon>Dothideomycetidae</taxon>
        <taxon>Dothideales</taxon>
        <taxon>Zalariaceae</taxon>
        <taxon>Zalaria</taxon>
    </lineage>
</organism>